<evidence type="ECO:0000313" key="9">
    <source>
        <dbReference type="Proteomes" id="UP001196413"/>
    </source>
</evidence>
<feature type="transmembrane region" description="Helical" evidence="6">
    <location>
        <begin position="296"/>
        <end position="318"/>
    </location>
</feature>
<accession>A0AAD5RB10</accession>
<feature type="transmembrane region" description="Helical" evidence="6">
    <location>
        <begin position="121"/>
        <end position="147"/>
    </location>
</feature>
<feature type="region of interest" description="Disordered" evidence="5">
    <location>
        <begin position="529"/>
        <end position="550"/>
    </location>
</feature>
<keyword evidence="3 6" id="KW-1133">Transmembrane helix</keyword>
<organism evidence="8 9">
    <name type="scientific">Parelaphostrongylus tenuis</name>
    <name type="common">Meningeal worm</name>
    <dbReference type="NCBI Taxonomy" id="148309"/>
    <lineage>
        <taxon>Eukaryota</taxon>
        <taxon>Metazoa</taxon>
        <taxon>Ecdysozoa</taxon>
        <taxon>Nematoda</taxon>
        <taxon>Chromadorea</taxon>
        <taxon>Rhabditida</taxon>
        <taxon>Rhabditina</taxon>
        <taxon>Rhabditomorpha</taxon>
        <taxon>Strongyloidea</taxon>
        <taxon>Metastrongylidae</taxon>
        <taxon>Parelaphostrongylus</taxon>
    </lineage>
</organism>
<sequence length="550" mass="60430">MKLVEGLIIIYDSDNMGSESPTTKEKSSNSPWPNWKLSLMAFLVSLGGGFNFGYQLVITNPAQKAFIQFLNTSYIDTHGVQQNQETLEFIWGVIASAYFWGATVGALLIQTVADRMGRKKGILVMFILQIICLVITIASYFISSYIIYTVSRVALGITVSISLGIGPMFIIECSPMACRGMISMATGFLLQLGRVAGSITGMPETMGTVDHWWLMYALELGMTIFITVLLFFVPESPSFLLTKNKPEEAKRSYMYYQSITEAEAKLLVADAHKTTKGEPPVGLFGVFMDKTWRCGFLVSAVVMGGTLLCGIVVVNAFAFDILLNVGLDGLHASLANIAIWLMAAIGAVLSGQLVERLGRRPLLLWTFFAMAIVDAAISGLMYLFEWTSSPDGNAITTMAEIQRREDSRWIGWCVVVSISAFILLFATGPGPVCFLVPGELVGQRARAATYTWMNIIMNGIRALLIAVYFPIRAVLGAPLSYFLLFFPSCLATVAICYYWLPETSGKTPEQAKSDVKDLPKICGSTRKSYDIKMDNMDQQQSTDSPKALEA</sequence>
<dbReference type="PANTHER" id="PTHR23503">
    <property type="entry name" value="SOLUTE CARRIER FAMILY 2"/>
    <property type="match status" value="1"/>
</dbReference>
<evidence type="ECO:0000256" key="6">
    <source>
        <dbReference type="SAM" id="Phobius"/>
    </source>
</evidence>
<dbReference type="GO" id="GO:0016020">
    <property type="term" value="C:membrane"/>
    <property type="evidence" value="ECO:0007669"/>
    <property type="project" value="UniProtKB-SubCell"/>
</dbReference>
<evidence type="ECO:0000256" key="4">
    <source>
        <dbReference type="ARBA" id="ARBA00023136"/>
    </source>
</evidence>
<comment type="caution">
    <text evidence="8">The sequence shown here is derived from an EMBL/GenBank/DDBJ whole genome shotgun (WGS) entry which is preliminary data.</text>
</comment>
<evidence type="ECO:0000313" key="8">
    <source>
        <dbReference type="EMBL" id="KAJ1372781.1"/>
    </source>
</evidence>
<dbReference type="Gene3D" id="1.20.1250.20">
    <property type="entry name" value="MFS general substrate transporter like domains"/>
    <property type="match status" value="1"/>
</dbReference>
<reference evidence="8" key="1">
    <citation type="submission" date="2021-06" db="EMBL/GenBank/DDBJ databases">
        <title>Parelaphostrongylus tenuis whole genome reference sequence.</title>
        <authorList>
            <person name="Garwood T.J."/>
            <person name="Larsen P.A."/>
            <person name="Fountain-Jones N.M."/>
            <person name="Garbe J.R."/>
            <person name="Macchietto M.G."/>
            <person name="Kania S.A."/>
            <person name="Gerhold R.W."/>
            <person name="Richards J.E."/>
            <person name="Wolf T.M."/>
        </authorList>
    </citation>
    <scope>NUCLEOTIDE SEQUENCE</scope>
    <source>
        <strain evidence="8">MNPRO001-30</strain>
        <tissue evidence="8">Meninges</tissue>
    </source>
</reference>
<evidence type="ECO:0000256" key="2">
    <source>
        <dbReference type="ARBA" id="ARBA00022692"/>
    </source>
</evidence>
<dbReference type="PANTHER" id="PTHR23503:SF96">
    <property type="entry name" value="MAJOR FACILITATOR SUPERFAMILY (MFS) PROFILE DOMAIN-CONTAINING PROTEIN"/>
    <property type="match status" value="1"/>
</dbReference>
<feature type="transmembrane region" description="Helical" evidence="6">
    <location>
        <begin position="330"/>
        <end position="350"/>
    </location>
</feature>
<dbReference type="InterPro" id="IPR005829">
    <property type="entry name" value="Sugar_transporter_CS"/>
</dbReference>
<keyword evidence="9" id="KW-1185">Reference proteome</keyword>
<feature type="transmembrane region" description="Helical" evidence="6">
    <location>
        <begin position="182"/>
        <end position="201"/>
    </location>
</feature>
<dbReference type="EMBL" id="JAHQIW010007184">
    <property type="protein sequence ID" value="KAJ1372781.1"/>
    <property type="molecule type" value="Genomic_DNA"/>
</dbReference>
<dbReference type="Pfam" id="PF00083">
    <property type="entry name" value="Sugar_tr"/>
    <property type="match status" value="1"/>
</dbReference>
<evidence type="ECO:0000256" key="3">
    <source>
        <dbReference type="ARBA" id="ARBA00022989"/>
    </source>
</evidence>
<evidence type="ECO:0000259" key="7">
    <source>
        <dbReference type="PROSITE" id="PS50850"/>
    </source>
</evidence>
<dbReference type="InterPro" id="IPR045263">
    <property type="entry name" value="GLUT"/>
</dbReference>
<dbReference type="SUPFAM" id="SSF103473">
    <property type="entry name" value="MFS general substrate transporter"/>
    <property type="match status" value="1"/>
</dbReference>
<feature type="transmembrane region" description="Helical" evidence="6">
    <location>
        <begin position="362"/>
        <end position="384"/>
    </location>
</feature>
<dbReference type="PRINTS" id="PR00171">
    <property type="entry name" value="SUGRTRNSPORT"/>
</dbReference>
<proteinExistence type="predicted"/>
<dbReference type="InterPro" id="IPR003663">
    <property type="entry name" value="Sugar/inositol_transpt"/>
</dbReference>
<dbReference type="PROSITE" id="PS50850">
    <property type="entry name" value="MFS"/>
    <property type="match status" value="1"/>
</dbReference>
<comment type="subcellular location">
    <subcellularLocation>
        <location evidence="1">Membrane</location>
        <topology evidence="1">Multi-pass membrane protein</topology>
    </subcellularLocation>
</comment>
<protein>
    <recommendedName>
        <fullName evidence="7">Major facilitator superfamily (MFS) profile domain-containing protein</fullName>
    </recommendedName>
</protein>
<dbReference type="Proteomes" id="UP001196413">
    <property type="component" value="Unassembled WGS sequence"/>
</dbReference>
<gene>
    <name evidence="8" type="ORF">KIN20_035031</name>
</gene>
<feature type="transmembrane region" description="Helical" evidence="6">
    <location>
        <begin position="37"/>
        <end position="57"/>
    </location>
</feature>
<name>A0AAD5RB10_PARTN</name>
<evidence type="ECO:0000256" key="5">
    <source>
        <dbReference type="SAM" id="MobiDB-lite"/>
    </source>
</evidence>
<feature type="transmembrane region" description="Helical" evidence="6">
    <location>
        <begin position="213"/>
        <end position="233"/>
    </location>
</feature>
<feature type="domain" description="Major facilitator superfamily (MFS) profile" evidence="7">
    <location>
        <begin position="41"/>
        <end position="504"/>
    </location>
</feature>
<feature type="transmembrane region" description="Helical" evidence="6">
    <location>
        <begin position="89"/>
        <end position="109"/>
    </location>
</feature>
<keyword evidence="4 6" id="KW-0472">Membrane</keyword>
<keyword evidence="2 6" id="KW-0812">Transmembrane</keyword>
<feature type="transmembrane region" description="Helical" evidence="6">
    <location>
        <begin position="153"/>
        <end position="170"/>
    </location>
</feature>
<dbReference type="GO" id="GO:0015149">
    <property type="term" value="F:hexose transmembrane transporter activity"/>
    <property type="evidence" value="ECO:0007669"/>
    <property type="project" value="TreeGrafter"/>
</dbReference>
<dbReference type="InterPro" id="IPR020846">
    <property type="entry name" value="MFS_dom"/>
</dbReference>
<evidence type="ECO:0000256" key="1">
    <source>
        <dbReference type="ARBA" id="ARBA00004141"/>
    </source>
</evidence>
<feature type="transmembrane region" description="Helical" evidence="6">
    <location>
        <begin position="448"/>
        <end position="469"/>
    </location>
</feature>
<dbReference type="InterPro" id="IPR005828">
    <property type="entry name" value="MFS_sugar_transport-like"/>
</dbReference>
<dbReference type="AlphaFoldDB" id="A0AAD5RB10"/>
<feature type="transmembrane region" description="Helical" evidence="6">
    <location>
        <begin position="409"/>
        <end position="436"/>
    </location>
</feature>
<feature type="transmembrane region" description="Helical" evidence="6">
    <location>
        <begin position="481"/>
        <end position="500"/>
    </location>
</feature>
<dbReference type="PROSITE" id="PS00216">
    <property type="entry name" value="SUGAR_TRANSPORT_1"/>
    <property type="match status" value="1"/>
</dbReference>
<dbReference type="InterPro" id="IPR036259">
    <property type="entry name" value="MFS_trans_sf"/>
</dbReference>